<dbReference type="Gene3D" id="4.10.1080.10">
    <property type="entry name" value="TSP type-3 repeat"/>
    <property type="match status" value="1"/>
</dbReference>
<feature type="transmembrane region" description="Helical" evidence="1">
    <location>
        <begin position="6"/>
        <end position="26"/>
    </location>
</feature>
<dbReference type="SUPFAM" id="SSF103647">
    <property type="entry name" value="TSP type-3 repeat"/>
    <property type="match status" value="1"/>
</dbReference>
<feature type="transmembrane region" description="Helical" evidence="1">
    <location>
        <begin position="258"/>
        <end position="278"/>
    </location>
</feature>
<evidence type="ECO:0000313" key="3">
    <source>
        <dbReference type="Proteomes" id="UP000229336"/>
    </source>
</evidence>
<gene>
    <name evidence="2" type="ORF">COY20_01375</name>
</gene>
<evidence type="ECO:0000313" key="2">
    <source>
        <dbReference type="EMBL" id="PIZ60205.1"/>
    </source>
</evidence>
<comment type="caution">
    <text evidence="2">The sequence shown here is derived from an EMBL/GenBank/DDBJ whole genome shotgun (WGS) entry which is preliminary data.</text>
</comment>
<reference evidence="3" key="1">
    <citation type="submission" date="2017-09" db="EMBL/GenBank/DDBJ databases">
        <title>Depth-based differentiation of microbial function through sediment-hosted aquifers and enrichment of novel symbionts in the deep terrestrial subsurface.</title>
        <authorList>
            <person name="Probst A.J."/>
            <person name="Ladd B."/>
            <person name="Jarett J.K."/>
            <person name="Geller-Mcgrath D.E."/>
            <person name="Sieber C.M.K."/>
            <person name="Emerson J.B."/>
            <person name="Anantharaman K."/>
            <person name="Thomas B.C."/>
            <person name="Malmstrom R."/>
            <person name="Stieglmeier M."/>
            <person name="Klingl A."/>
            <person name="Woyke T."/>
            <person name="Ryan C.M."/>
            <person name="Banfield J.F."/>
        </authorList>
    </citation>
    <scope>NUCLEOTIDE SEQUENCE [LARGE SCALE GENOMIC DNA]</scope>
</reference>
<dbReference type="AlphaFoldDB" id="A0A2M7TTS3"/>
<feature type="transmembrane region" description="Helical" evidence="1">
    <location>
        <begin position="33"/>
        <end position="56"/>
    </location>
</feature>
<keyword evidence="1" id="KW-0812">Transmembrane</keyword>
<evidence type="ECO:0000256" key="1">
    <source>
        <dbReference type="SAM" id="Phobius"/>
    </source>
</evidence>
<dbReference type="Proteomes" id="UP000229336">
    <property type="component" value="Unassembled WGS sequence"/>
</dbReference>
<accession>A0A2M7TTS3</accession>
<protein>
    <submittedName>
        <fullName evidence="2">Uncharacterized protein</fullName>
    </submittedName>
</protein>
<proteinExistence type="predicted"/>
<organism evidence="2 3">
    <name type="scientific">Candidatus Shapirobacteria bacterium CG_4_10_14_0_2_um_filter_40_12</name>
    <dbReference type="NCBI Taxonomy" id="1974871"/>
    <lineage>
        <taxon>Bacteria</taxon>
        <taxon>Candidatus Shapironibacteriota</taxon>
    </lineage>
</organism>
<dbReference type="GO" id="GO:0005509">
    <property type="term" value="F:calcium ion binding"/>
    <property type="evidence" value="ECO:0007669"/>
    <property type="project" value="InterPro"/>
</dbReference>
<keyword evidence="1" id="KW-0472">Membrane</keyword>
<sequence length="285" mass="31404">MTKNVPQLIIGNFFILGKGLILLTCIIKKIGYLLVTCCLFFLGMGVEVAAVDGIVLTDLRFNNSPPIVGRKNKLYVVFNNTNSSNDYELYVKVTYSQTVSGSPYQFGNLLKMMNVRNMQDGIYFNDTLKISGEVNFLVTLYEDQTEKNMITSFRRNIFVDRDNDGDGVGNSADLDNDNDGIKDGQDPCPFDSKNGCVNVNVNNNNAEVQNGSNNVLGTLTEVKSTGETQGESIEKQVLGENTPKGEETVNKPVSFIKIFFVVSAILSGPAVGVIWLSARKKKMFD</sequence>
<keyword evidence="1" id="KW-1133">Transmembrane helix</keyword>
<dbReference type="InterPro" id="IPR028974">
    <property type="entry name" value="TSP_type-3_rpt"/>
</dbReference>
<dbReference type="EMBL" id="PFNX01000028">
    <property type="protein sequence ID" value="PIZ60205.1"/>
    <property type="molecule type" value="Genomic_DNA"/>
</dbReference>
<name>A0A2M7TTS3_9BACT</name>